<reference evidence="1 2" key="1">
    <citation type="journal article" date="2013" name="Mar. Genomics">
        <title>Expression of sulfatases in Rhodopirellula baltica and the diversity of sulfatases in the genus Rhodopirellula.</title>
        <authorList>
            <person name="Wegner C.E."/>
            <person name="Richter-Heitmann T."/>
            <person name="Klindworth A."/>
            <person name="Klockow C."/>
            <person name="Richter M."/>
            <person name="Achstetter T."/>
            <person name="Glockner F.O."/>
            <person name="Harder J."/>
        </authorList>
    </citation>
    <scope>NUCLEOTIDE SEQUENCE [LARGE SCALE GENOMIC DNA]</scope>
    <source>
        <strain evidence="1 2">SM41</strain>
    </source>
</reference>
<sequence length="40" mass="4769">MGIICLSVGESMLYQRFGKLFHHHVLTPPRLYRTIRNRLN</sequence>
<proteinExistence type="predicted"/>
<comment type="caution">
    <text evidence="1">The sequence shown here is derived from an EMBL/GenBank/DDBJ whole genome shotgun (WGS) entry which is preliminary data.</text>
</comment>
<keyword evidence="2" id="KW-1185">Reference proteome</keyword>
<dbReference type="AlphaFoldDB" id="M5U6J2"/>
<dbReference type="Proteomes" id="UP000011885">
    <property type="component" value="Unassembled WGS sequence"/>
</dbReference>
<protein>
    <submittedName>
        <fullName evidence="1">Uncharacterized protein</fullName>
    </submittedName>
</protein>
<evidence type="ECO:0000313" key="1">
    <source>
        <dbReference type="EMBL" id="EMI56884.1"/>
    </source>
</evidence>
<name>M5U6J2_9BACT</name>
<gene>
    <name evidence="1" type="ORF">RSSM_01654</name>
</gene>
<dbReference type="EMBL" id="ANOH01000118">
    <property type="protein sequence ID" value="EMI56884.1"/>
    <property type="molecule type" value="Genomic_DNA"/>
</dbReference>
<accession>M5U6J2</accession>
<evidence type="ECO:0000313" key="2">
    <source>
        <dbReference type="Proteomes" id="UP000011885"/>
    </source>
</evidence>
<organism evidence="1 2">
    <name type="scientific">Rhodopirellula sallentina SM41</name>
    <dbReference type="NCBI Taxonomy" id="1263870"/>
    <lineage>
        <taxon>Bacteria</taxon>
        <taxon>Pseudomonadati</taxon>
        <taxon>Planctomycetota</taxon>
        <taxon>Planctomycetia</taxon>
        <taxon>Pirellulales</taxon>
        <taxon>Pirellulaceae</taxon>
        <taxon>Rhodopirellula</taxon>
    </lineage>
</organism>